<protein>
    <recommendedName>
        <fullName evidence="1">Arrestin C-terminal-like domain-containing protein</fullName>
    </recommendedName>
</protein>
<dbReference type="AlphaFoldDB" id="A0A058Z6Y1"/>
<reference evidence="2" key="1">
    <citation type="submission" date="2013-04" db="EMBL/GenBank/DDBJ databases">
        <title>The Genome Sequence of Fonticula alba ATCC 38817.</title>
        <authorList>
            <consortium name="The Broad Institute Genomics Platform"/>
            <person name="Russ C."/>
            <person name="Cuomo C."/>
            <person name="Burger G."/>
            <person name="Gray M.W."/>
            <person name="Holland P.W.H."/>
            <person name="King N."/>
            <person name="Lang F.B.F."/>
            <person name="Roger A.J."/>
            <person name="Ruiz-Trillo I."/>
            <person name="Brown M."/>
            <person name="Walker B."/>
            <person name="Young S."/>
            <person name="Zeng Q."/>
            <person name="Gargeya S."/>
            <person name="Fitzgerald M."/>
            <person name="Haas B."/>
            <person name="Abouelleil A."/>
            <person name="Allen A.W."/>
            <person name="Alvarado L."/>
            <person name="Arachchi H.M."/>
            <person name="Berlin A.M."/>
            <person name="Chapman S.B."/>
            <person name="Gainer-Dewar J."/>
            <person name="Goldberg J."/>
            <person name="Griggs A."/>
            <person name="Gujja S."/>
            <person name="Hansen M."/>
            <person name="Howarth C."/>
            <person name="Imamovic A."/>
            <person name="Ireland A."/>
            <person name="Larimer J."/>
            <person name="McCowan C."/>
            <person name="Murphy C."/>
            <person name="Pearson M."/>
            <person name="Poon T.W."/>
            <person name="Priest M."/>
            <person name="Roberts A."/>
            <person name="Saif S."/>
            <person name="Shea T."/>
            <person name="Sisk P."/>
            <person name="Sykes S."/>
            <person name="Wortman J."/>
            <person name="Nusbaum C."/>
            <person name="Birren B."/>
        </authorList>
    </citation>
    <scope>NUCLEOTIDE SEQUENCE [LARGE SCALE GENOMIC DNA]</scope>
    <source>
        <strain evidence="2">ATCC 38817</strain>
    </source>
</reference>
<feature type="domain" description="Arrestin C-terminal-like" evidence="1">
    <location>
        <begin position="180"/>
        <end position="286"/>
    </location>
</feature>
<dbReference type="GeneID" id="20528453"/>
<name>A0A058Z6Y1_FONAL</name>
<dbReference type="Pfam" id="PF02752">
    <property type="entry name" value="Arrestin_C"/>
    <property type="match status" value="1"/>
</dbReference>
<keyword evidence="3" id="KW-1185">Reference proteome</keyword>
<sequence>MSRMELDRPFYVPGDTISGNIVACAPTDGPFNVLLELRLYEVFYRSYSAHHTEDLVVGRNGNQSVILEQQTLPSGIVTGGPHQAVALPFVIHLSDRLEPSISILRPRSYSFAIFYRLEARLLSGHSSEAVPITWATLCVIRPQSPISPPGVSYLSFFPLATAPRANNLSSPCPMSPMSGVHVTGHLDRMAYNAGDQVALALSIVNQSSKKLKDIKVRLNLAFSVRHHVATTQVYIYSNIQKQKLPLKIAPGETANENIVFTLPTKAPSSTAARLFNIYYEIVVILPNKAPYRAVFAVTAPPPDAQALSSLDTLGKQVYSNAIVKTESVSGFLLSGRMGLFANMFQND</sequence>
<dbReference type="Proteomes" id="UP000030693">
    <property type="component" value="Unassembled WGS sequence"/>
</dbReference>
<dbReference type="SUPFAM" id="SSF81296">
    <property type="entry name" value="E set domains"/>
    <property type="match status" value="1"/>
</dbReference>
<evidence type="ECO:0000313" key="2">
    <source>
        <dbReference type="EMBL" id="KCV69292.1"/>
    </source>
</evidence>
<dbReference type="Gene3D" id="2.60.40.640">
    <property type="match status" value="1"/>
</dbReference>
<dbReference type="EMBL" id="KB932206">
    <property type="protein sequence ID" value="KCV69292.1"/>
    <property type="molecule type" value="Genomic_DNA"/>
</dbReference>
<dbReference type="RefSeq" id="XP_009495857.1">
    <property type="nucleotide sequence ID" value="XM_009497582.1"/>
</dbReference>
<organism evidence="2">
    <name type="scientific">Fonticula alba</name>
    <name type="common">Slime mold</name>
    <dbReference type="NCBI Taxonomy" id="691883"/>
    <lineage>
        <taxon>Eukaryota</taxon>
        <taxon>Rotosphaerida</taxon>
        <taxon>Fonticulaceae</taxon>
        <taxon>Fonticula</taxon>
    </lineage>
</organism>
<evidence type="ECO:0000259" key="1">
    <source>
        <dbReference type="Pfam" id="PF02752"/>
    </source>
</evidence>
<dbReference type="InterPro" id="IPR014752">
    <property type="entry name" value="Arrestin-like_C"/>
</dbReference>
<evidence type="ECO:0000313" key="3">
    <source>
        <dbReference type="Proteomes" id="UP000030693"/>
    </source>
</evidence>
<dbReference type="InterPro" id="IPR014756">
    <property type="entry name" value="Ig_E-set"/>
</dbReference>
<proteinExistence type="predicted"/>
<dbReference type="InterPro" id="IPR011022">
    <property type="entry name" value="Arrestin_C-like"/>
</dbReference>
<gene>
    <name evidence="2" type="ORF">H696_03728</name>
</gene>
<accession>A0A058Z6Y1</accession>